<sequence>MLPAHLHLILAHSLCSPNMTSNVVDFEDILNNGFSDANTSIRSGARARWERKAQDEDRKFGSSLSDRFIPNRAAMDLEKSSHAIISDRESIGDRTDSELSDDEHTSDSVASDMSEYKTSLLGIDDSKSRILSFSDKAPAPKGDTVNNLEVLYSASSTSRKNKSSTRLVNRHIPSAPTRILDAPDLMDDYYLNLLSWSDTNVLAVALSQTVYLWNAETGAIDELCNVESDGADAHISSVSWIQEGGGHLAVGTSAGKTLLWDVRAQKQLRKMDGHTDRIGALAWNRHILSSGGRDNIIVNHDVRIAEHKTATLSCHTQEVCGLAWSPDGMTLASGANDNKLCLWDATASSSSRPRFQLTEHQAAVKALAWSPHERNLLATGGGTADRCIKFWNTQTGSLLNSVDTGSQVCALQWNPFEKEILSSHGFARNQLCLWKYPTMAKVKELDGHTARVLHMAVSPDGTSVVSAAADETLRFWDVFAPSSKSHTGKRGAAESVGGTKSKQLRTMHTRIR</sequence>
<dbReference type="EMBL" id="JALLPJ020000695">
    <property type="protein sequence ID" value="KAL3785404.1"/>
    <property type="molecule type" value="Genomic_DNA"/>
</dbReference>
<dbReference type="Pfam" id="PF24807">
    <property type="entry name" value="WD40_CDC20-Fz"/>
    <property type="match status" value="1"/>
</dbReference>
<dbReference type="InterPro" id="IPR001680">
    <property type="entry name" value="WD40_rpt"/>
</dbReference>
<dbReference type="SMART" id="SM00320">
    <property type="entry name" value="WD40"/>
    <property type="match status" value="7"/>
</dbReference>
<comment type="caution">
    <text evidence="10">The sequence shown here is derived from an EMBL/GenBank/DDBJ whole genome shotgun (WGS) entry which is preliminary data.</text>
</comment>
<dbReference type="SUPFAM" id="SSF50978">
    <property type="entry name" value="WD40 repeat-like"/>
    <property type="match status" value="1"/>
</dbReference>
<feature type="repeat" description="WD" evidence="7">
    <location>
        <begin position="312"/>
        <end position="353"/>
    </location>
</feature>
<feature type="repeat" description="WD" evidence="7">
    <location>
        <begin position="445"/>
        <end position="478"/>
    </location>
</feature>
<dbReference type="InterPro" id="IPR033010">
    <property type="entry name" value="Cdc20/Fizzy"/>
</dbReference>
<keyword evidence="4" id="KW-0677">Repeat</keyword>
<keyword evidence="2 7" id="KW-0853">WD repeat</keyword>
<accession>A0ABD3PCE6</accession>
<evidence type="ECO:0000256" key="4">
    <source>
        <dbReference type="ARBA" id="ARBA00022737"/>
    </source>
</evidence>
<evidence type="ECO:0000259" key="9">
    <source>
        <dbReference type="Pfam" id="PF24807"/>
    </source>
</evidence>
<dbReference type="InterPro" id="IPR056150">
    <property type="entry name" value="WD40_CDC20-Fz"/>
</dbReference>
<feature type="region of interest" description="Disordered" evidence="8">
    <location>
        <begin position="483"/>
        <end position="512"/>
    </location>
</feature>
<keyword evidence="5" id="KW-0498">Mitosis</keyword>
<keyword evidence="3" id="KW-0132">Cell division</keyword>
<feature type="region of interest" description="Disordered" evidence="8">
    <location>
        <begin position="84"/>
        <end position="111"/>
    </location>
</feature>
<keyword evidence="11" id="KW-1185">Reference proteome</keyword>
<dbReference type="PANTHER" id="PTHR19918">
    <property type="entry name" value="CELL DIVISION CYCLE 20 CDC20 FIZZY -RELATED"/>
    <property type="match status" value="1"/>
</dbReference>
<dbReference type="InterPro" id="IPR015943">
    <property type="entry name" value="WD40/YVTN_repeat-like_dom_sf"/>
</dbReference>
<dbReference type="Gene3D" id="2.130.10.10">
    <property type="entry name" value="YVTN repeat-like/Quinoprotein amine dehydrogenase"/>
    <property type="match status" value="1"/>
</dbReference>
<proteinExistence type="inferred from homology"/>
<reference evidence="10 11" key="1">
    <citation type="submission" date="2024-10" db="EMBL/GenBank/DDBJ databases">
        <title>Updated reference genomes for cyclostephanoid diatoms.</title>
        <authorList>
            <person name="Roberts W.R."/>
            <person name="Alverson A.J."/>
        </authorList>
    </citation>
    <scope>NUCLEOTIDE SEQUENCE [LARGE SCALE GENOMIC DNA]</scope>
    <source>
        <strain evidence="10 11">AJA010-31</strain>
    </source>
</reference>
<dbReference type="PROSITE" id="PS50294">
    <property type="entry name" value="WD_REPEATS_REGION"/>
    <property type="match status" value="2"/>
</dbReference>
<dbReference type="AlphaFoldDB" id="A0ABD3PCE6"/>
<comment type="similarity">
    <text evidence="1">Belongs to the WD repeat CDC20/Fizzy family.</text>
</comment>
<organism evidence="10 11">
    <name type="scientific">Cyclotella atomus</name>
    <dbReference type="NCBI Taxonomy" id="382360"/>
    <lineage>
        <taxon>Eukaryota</taxon>
        <taxon>Sar</taxon>
        <taxon>Stramenopiles</taxon>
        <taxon>Ochrophyta</taxon>
        <taxon>Bacillariophyta</taxon>
        <taxon>Coscinodiscophyceae</taxon>
        <taxon>Thalassiosirophycidae</taxon>
        <taxon>Stephanodiscales</taxon>
        <taxon>Stephanodiscaceae</taxon>
        <taxon>Cyclotella</taxon>
    </lineage>
</organism>
<feature type="domain" description="CDC20/Fizzy WD40" evidence="9">
    <location>
        <begin position="180"/>
        <end position="476"/>
    </location>
</feature>
<evidence type="ECO:0000256" key="8">
    <source>
        <dbReference type="SAM" id="MobiDB-lite"/>
    </source>
</evidence>
<dbReference type="Proteomes" id="UP001530400">
    <property type="component" value="Unassembled WGS sequence"/>
</dbReference>
<evidence type="ECO:0000256" key="5">
    <source>
        <dbReference type="ARBA" id="ARBA00022776"/>
    </source>
</evidence>
<dbReference type="InterPro" id="IPR036322">
    <property type="entry name" value="WD40_repeat_dom_sf"/>
</dbReference>
<evidence type="ECO:0000256" key="6">
    <source>
        <dbReference type="ARBA" id="ARBA00023306"/>
    </source>
</evidence>
<dbReference type="PANTHER" id="PTHR19918:SF8">
    <property type="entry name" value="FI02843P"/>
    <property type="match status" value="1"/>
</dbReference>
<evidence type="ECO:0000256" key="2">
    <source>
        <dbReference type="ARBA" id="ARBA00022574"/>
    </source>
</evidence>
<keyword evidence="6" id="KW-0131">Cell cycle</keyword>
<gene>
    <name evidence="10" type="ORF">ACHAWO_013591</name>
</gene>
<protein>
    <recommendedName>
        <fullName evidence="9">CDC20/Fizzy WD40 domain-containing protein</fullName>
    </recommendedName>
</protein>
<feature type="compositionally biased region" description="Basic residues" evidence="8">
    <location>
        <begin position="502"/>
        <end position="512"/>
    </location>
</feature>
<evidence type="ECO:0000313" key="10">
    <source>
        <dbReference type="EMBL" id="KAL3785404.1"/>
    </source>
</evidence>
<name>A0ABD3PCE6_9STRA</name>
<dbReference type="InterPro" id="IPR019775">
    <property type="entry name" value="WD40_repeat_CS"/>
</dbReference>
<dbReference type="PROSITE" id="PS00678">
    <property type="entry name" value="WD_REPEATS_1"/>
    <property type="match status" value="2"/>
</dbReference>
<dbReference type="PROSITE" id="PS50082">
    <property type="entry name" value="WD_REPEATS_2"/>
    <property type="match status" value="3"/>
</dbReference>
<evidence type="ECO:0000256" key="3">
    <source>
        <dbReference type="ARBA" id="ARBA00022618"/>
    </source>
</evidence>
<evidence type="ECO:0000313" key="11">
    <source>
        <dbReference type="Proteomes" id="UP001530400"/>
    </source>
</evidence>
<feature type="repeat" description="WD" evidence="7">
    <location>
        <begin position="357"/>
        <end position="401"/>
    </location>
</feature>
<dbReference type="GO" id="GO:0051301">
    <property type="term" value="P:cell division"/>
    <property type="evidence" value="ECO:0007669"/>
    <property type="project" value="UniProtKB-KW"/>
</dbReference>
<feature type="compositionally biased region" description="Basic and acidic residues" evidence="8">
    <location>
        <begin position="84"/>
        <end position="106"/>
    </location>
</feature>
<evidence type="ECO:0000256" key="1">
    <source>
        <dbReference type="ARBA" id="ARBA00006445"/>
    </source>
</evidence>
<evidence type="ECO:0000256" key="7">
    <source>
        <dbReference type="PROSITE-ProRule" id="PRU00221"/>
    </source>
</evidence>
<dbReference type="CDD" id="cd00200">
    <property type="entry name" value="WD40"/>
    <property type="match status" value="1"/>
</dbReference>